<evidence type="ECO:0000313" key="3">
    <source>
        <dbReference type="EMBL" id="MBB4943445.1"/>
    </source>
</evidence>
<dbReference type="InterPro" id="IPR030678">
    <property type="entry name" value="Peptide/Ni-bd"/>
</dbReference>
<accession>A0A7W7S3Z5</accession>
<evidence type="ECO:0000259" key="2">
    <source>
        <dbReference type="Pfam" id="PF00496"/>
    </source>
</evidence>
<evidence type="ECO:0000313" key="4">
    <source>
        <dbReference type="Proteomes" id="UP000534286"/>
    </source>
</evidence>
<protein>
    <submittedName>
        <fullName evidence="3">Peptide/nickel transport system substrate-binding protein</fullName>
    </submittedName>
</protein>
<dbReference type="InterPro" id="IPR023920">
    <property type="entry name" value="ABC_transptr_sub-bd_KPN01854"/>
</dbReference>
<dbReference type="GO" id="GO:0015833">
    <property type="term" value="P:peptide transport"/>
    <property type="evidence" value="ECO:0007669"/>
    <property type="project" value="TreeGrafter"/>
</dbReference>
<dbReference type="CDD" id="cd08492">
    <property type="entry name" value="PBP2_NikA_DppA_OppA_like_15"/>
    <property type="match status" value="1"/>
</dbReference>
<dbReference type="AlphaFoldDB" id="A0A7W7S3Z5"/>
<organism evidence="3 4">
    <name type="scientific">Streptosporangium album</name>
    <dbReference type="NCBI Taxonomy" id="47479"/>
    <lineage>
        <taxon>Bacteria</taxon>
        <taxon>Bacillati</taxon>
        <taxon>Actinomycetota</taxon>
        <taxon>Actinomycetes</taxon>
        <taxon>Streptosporangiales</taxon>
        <taxon>Streptosporangiaceae</taxon>
        <taxon>Streptosporangium</taxon>
    </lineage>
</organism>
<comment type="caution">
    <text evidence="3">The sequence shown here is derived from an EMBL/GenBank/DDBJ whole genome shotgun (WGS) entry which is preliminary data.</text>
</comment>
<dbReference type="PANTHER" id="PTHR30290">
    <property type="entry name" value="PERIPLASMIC BINDING COMPONENT OF ABC TRANSPORTER"/>
    <property type="match status" value="1"/>
</dbReference>
<dbReference type="InterPro" id="IPR000914">
    <property type="entry name" value="SBP_5_dom"/>
</dbReference>
<dbReference type="Gene3D" id="3.10.105.10">
    <property type="entry name" value="Dipeptide-binding Protein, Domain 3"/>
    <property type="match status" value="1"/>
</dbReference>
<dbReference type="Gene3D" id="3.40.190.10">
    <property type="entry name" value="Periplasmic binding protein-like II"/>
    <property type="match status" value="1"/>
</dbReference>
<name>A0A7W7S3Z5_9ACTN</name>
<feature type="signal peptide" evidence="1">
    <location>
        <begin position="1"/>
        <end position="24"/>
    </location>
</feature>
<dbReference type="NCBIfam" id="TIGR04028">
    <property type="entry name" value="SBP_KPN_01854"/>
    <property type="match status" value="1"/>
</dbReference>
<dbReference type="PIRSF" id="PIRSF002741">
    <property type="entry name" value="MppA"/>
    <property type="match status" value="1"/>
</dbReference>
<sequence>MPPSRLRSTTAVSVAVLAVAGLLAACGGESPSNGAKATGGPVYGGTLTYLEHQPPTCLYLPAAGFYPNGGVLNQLTDKLTWQNPKTLEVEPWIATSWEVNGDATEYTFHLREGVTFSDGSPLDASAVAANFDVYGLGDPDLKLPPAEFVNNYDRSQVIDPRTVKFFFKQPSPGFLQGTSVIGAGLVAKSTISRPYEEQCQLKNIVGSGPFTVASQVVDKEIDLAARKDYNWAPASSAHQGRAYLDKIKMIVTPEDSVRVGALTSGQADYVRYVQAYDEETVKNAGFTIYAEPTRGVNNGLYLRPANSILSDVNVRKALQAGTNAKEVVDTLFTAGYPVATSVLSHLAQGYVDLSKELAYDPDRANALLDRAGWTRGADGVREKAGRKLELGVFVSGPQPLSKQTLELVAQQWTKIGVKLEIRPADAGTQAVDIKDAEKTAIAHSMVGRADQDVIKSHFHSKNRDVILSKDPKLDHLLEEESALADKAARNAKVAEIQRYVVDQGYAIPLFEEPQVYGAAPYVQGVAFEAVARPAFYSVWLSNQAK</sequence>
<evidence type="ECO:0000256" key="1">
    <source>
        <dbReference type="SAM" id="SignalP"/>
    </source>
</evidence>
<feature type="chain" id="PRO_5039233658" evidence="1">
    <location>
        <begin position="25"/>
        <end position="545"/>
    </location>
</feature>
<dbReference type="EMBL" id="JACHJU010000005">
    <property type="protein sequence ID" value="MBB4943445.1"/>
    <property type="molecule type" value="Genomic_DNA"/>
</dbReference>
<dbReference type="Pfam" id="PF00496">
    <property type="entry name" value="SBP_bac_5"/>
    <property type="match status" value="1"/>
</dbReference>
<feature type="domain" description="Solute-binding protein family 5" evidence="2">
    <location>
        <begin position="88"/>
        <end position="443"/>
    </location>
</feature>
<dbReference type="GO" id="GO:0043190">
    <property type="term" value="C:ATP-binding cassette (ABC) transporter complex"/>
    <property type="evidence" value="ECO:0007669"/>
    <property type="project" value="InterPro"/>
</dbReference>
<proteinExistence type="predicted"/>
<gene>
    <name evidence="3" type="ORF">FHR32_007845</name>
</gene>
<dbReference type="RefSeq" id="WP_184759268.1">
    <property type="nucleotide sequence ID" value="NZ_BAABEK010000085.1"/>
</dbReference>
<dbReference type="Proteomes" id="UP000534286">
    <property type="component" value="Unassembled WGS sequence"/>
</dbReference>
<dbReference type="SUPFAM" id="SSF53850">
    <property type="entry name" value="Periplasmic binding protein-like II"/>
    <property type="match status" value="1"/>
</dbReference>
<dbReference type="PROSITE" id="PS51257">
    <property type="entry name" value="PROKAR_LIPOPROTEIN"/>
    <property type="match status" value="1"/>
</dbReference>
<reference evidence="3 4" key="1">
    <citation type="submission" date="2020-08" db="EMBL/GenBank/DDBJ databases">
        <title>Sequencing the genomes of 1000 actinobacteria strains.</title>
        <authorList>
            <person name="Klenk H.-P."/>
        </authorList>
    </citation>
    <scope>NUCLEOTIDE SEQUENCE [LARGE SCALE GENOMIC DNA]</scope>
    <source>
        <strain evidence="3 4">DSM 43023</strain>
    </source>
</reference>
<keyword evidence="1" id="KW-0732">Signal</keyword>
<dbReference type="GO" id="GO:1904680">
    <property type="term" value="F:peptide transmembrane transporter activity"/>
    <property type="evidence" value="ECO:0007669"/>
    <property type="project" value="TreeGrafter"/>
</dbReference>
<keyword evidence="4" id="KW-1185">Reference proteome</keyword>
<dbReference type="InterPro" id="IPR039424">
    <property type="entry name" value="SBP_5"/>
</dbReference>
<dbReference type="GO" id="GO:0042597">
    <property type="term" value="C:periplasmic space"/>
    <property type="evidence" value="ECO:0007669"/>
    <property type="project" value="UniProtKB-ARBA"/>
</dbReference>